<evidence type="ECO:0000313" key="3">
    <source>
        <dbReference type="Proteomes" id="UP000612361"/>
    </source>
</evidence>
<evidence type="ECO:0000256" key="1">
    <source>
        <dbReference type="SAM" id="MobiDB-lite"/>
    </source>
</evidence>
<feature type="compositionally biased region" description="Basic and acidic residues" evidence="1">
    <location>
        <begin position="22"/>
        <end position="31"/>
    </location>
</feature>
<accession>A0A923KZL9</accession>
<dbReference type="EMBL" id="JACOGG010000007">
    <property type="protein sequence ID" value="MBC3935331.1"/>
    <property type="molecule type" value="Genomic_DNA"/>
</dbReference>
<dbReference type="AlphaFoldDB" id="A0A923KZL9"/>
<feature type="region of interest" description="Disordered" evidence="1">
    <location>
        <begin position="1"/>
        <end position="31"/>
    </location>
</feature>
<name>A0A923KZL9_9BURK</name>
<comment type="caution">
    <text evidence="2">The sequence shown here is derived from an EMBL/GenBank/DDBJ whole genome shotgun (WGS) entry which is preliminary data.</text>
</comment>
<evidence type="ECO:0000313" key="2">
    <source>
        <dbReference type="EMBL" id="MBC3935331.1"/>
    </source>
</evidence>
<sequence>MENQSTTARQDKPTGPVTSAQEHPKKTALEDIRRQLGWGLIAAHRRDQQTGHDQC</sequence>
<organism evidence="2 3">
    <name type="scientific">Undibacterium rugosum</name>
    <dbReference type="NCBI Taxonomy" id="2762291"/>
    <lineage>
        <taxon>Bacteria</taxon>
        <taxon>Pseudomonadati</taxon>
        <taxon>Pseudomonadota</taxon>
        <taxon>Betaproteobacteria</taxon>
        <taxon>Burkholderiales</taxon>
        <taxon>Oxalobacteraceae</taxon>
        <taxon>Undibacterium</taxon>
    </lineage>
</organism>
<proteinExistence type="predicted"/>
<gene>
    <name evidence="2" type="ORF">H8K47_08160</name>
</gene>
<reference evidence="2" key="1">
    <citation type="submission" date="2020-08" db="EMBL/GenBank/DDBJ databases">
        <title>Novel species isolated from subtropical streams in China.</title>
        <authorList>
            <person name="Lu H."/>
        </authorList>
    </citation>
    <scope>NUCLEOTIDE SEQUENCE</scope>
    <source>
        <strain evidence="2">CY7W</strain>
    </source>
</reference>
<keyword evidence="3" id="KW-1185">Reference proteome</keyword>
<protein>
    <submittedName>
        <fullName evidence="2">Uncharacterized protein</fullName>
    </submittedName>
</protein>
<dbReference type="RefSeq" id="WP_186880916.1">
    <property type="nucleotide sequence ID" value="NZ_JACOGG010000007.1"/>
</dbReference>
<dbReference type="Proteomes" id="UP000612361">
    <property type="component" value="Unassembled WGS sequence"/>
</dbReference>